<reference evidence="2 3" key="1">
    <citation type="journal article" date="2022" name="Front. Cell. Infect. Microbiol.">
        <title>The Genomes of Two Strains of Taenia crassiceps the Animal Model for the Study of Human Cysticercosis.</title>
        <authorList>
            <person name="Bobes R.J."/>
            <person name="Estrada K."/>
            <person name="Rios-Valencia D.G."/>
            <person name="Calderon-Gallegos A."/>
            <person name="de la Torre P."/>
            <person name="Carrero J.C."/>
            <person name="Sanchez-Flores A."/>
            <person name="Laclette J.P."/>
        </authorList>
    </citation>
    <scope>NUCLEOTIDE SEQUENCE [LARGE SCALE GENOMIC DNA]</scope>
    <source>
        <strain evidence="2">WFUcys</strain>
    </source>
</reference>
<feature type="transmembrane region" description="Helical" evidence="1">
    <location>
        <begin position="94"/>
        <end position="113"/>
    </location>
</feature>
<keyword evidence="1" id="KW-0812">Transmembrane</keyword>
<comment type="caution">
    <text evidence="2">The sequence shown here is derived from an EMBL/GenBank/DDBJ whole genome shotgun (WGS) entry which is preliminary data.</text>
</comment>
<keyword evidence="1" id="KW-0472">Membrane</keyword>
<evidence type="ECO:0000313" key="3">
    <source>
        <dbReference type="Proteomes" id="UP001651158"/>
    </source>
</evidence>
<organism evidence="2 3">
    <name type="scientific">Taenia crassiceps</name>
    <dbReference type="NCBI Taxonomy" id="6207"/>
    <lineage>
        <taxon>Eukaryota</taxon>
        <taxon>Metazoa</taxon>
        <taxon>Spiralia</taxon>
        <taxon>Lophotrochozoa</taxon>
        <taxon>Platyhelminthes</taxon>
        <taxon>Cestoda</taxon>
        <taxon>Eucestoda</taxon>
        <taxon>Cyclophyllidea</taxon>
        <taxon>Taeniidae</taxon>
        <taxon>Taenia</taxon>
    </lineage>
</organism>
<sequence length="117" mass="13044">MPPLDFIARGSFANVYHRIQAWQCATPYRRGAHATSTGSPGALSVLMTLESHLFANTDMDMLHHHADRSVVAVILVVVVVVLLLQLRWTDGEIGPAFHLLMLTTYLEICIAVTKNRY</sequence>
<accession>A0ABR4Q404</accession>
<dbReference type="Proteomes" id="UP001651158">
    <property type="component" value="Unassembled WGS sequence"/>
</dbReference>
<feature type="transmembrane region" description="Helical" evidence="1">
    <location>
        <begin position="69"/>
        <end position="88"/>
    </location>
</feature>
<name>A0ABR4Q404_9CEST</name>
<evidence type="ECO:0000256" key="1">
    <source>
        <dbReference type="SAM" id="Phobius"/>
    </source>
</evidence>
<dbReference type="EMBL" id="JAKROA010000013">
    <property type="protein sequence ID" value="KAL5104344.1"/>
    <property type="molecule type" value="Genomic_DNA"/>
</dbReference>
<protein>
    <submittedName>
        <fullName evidence="2">Uncharacterized protein</fullName>
    </submittedName>
</protein>
<keyword evidence="1" id="KW-1133">Transmembrane helix</keyword>
<evidence type="ECO:0000313" key="2">
    <source>
        <dbReference type="EMBL" id="KAL5104344.1"/>
    </source>
</evidence>
<gene>
    <name evidence="2" type="ORF">TcWFU_008741</name>
</gene>
<proteinExistence type="predicted"/>
<keyword evidence="3" id="KW-1185">Reference proteome</keyword>